<accession>A0A4D6LXT9</accession>
<evidence type="ECO:0000313" key="1">
    <source>
        <dbReference type="EMBL" id="QCD93712.1"/>
    </source>
</evidence>
<evidence type="ECO:0000313" key="2">
    <source>
        <dbReference type="Proteomes" id="UP000501690"/>
    </source>
</evidence>
<proteinExistence type="predicted"/>
<organism evidence="1 2">
    <name type="scientific">Vigna unguiculata</name>
    <name type="common">Cowpea</name>
    <dbReference type="NCBI Taxonomy" id="3917"/>
    <lineage>
        <taxon>Eukaryota</taxon>
        <taxon>Viridiplantae</taxon>
        <taxon>Streptophyta</taxon>
        <taxon>Embryophyta</taxon>
        <taxon>Tracheophyta</taxon>
        <taxon>Spermatophyta</taxon>
        <taxon>Magnoliopsida</taxon>
        <taxon>eudicotyledons</taxon>
        <taxon>Gunneridae</taxon>
        <taxon>Pentapetalae</taxon>
        <taxon>rosids</taxon>
        <taxon>fabids</taxon>
        <taxon>Fabales</taxon>
        <taxon>Fabaceae</taxon>
        <taxon>Papilionoideae</taxon>
        <taxon>50 kb inversion clade</taxon>
        <taxon>NPAAA clade</taxon>
        <taxon>indigoferoid/millettioid clade</taxon>
        <taxon>Phaseoleae</taxon>
        <taxon>Vigna</taxon>
    </lineage>
</organism>
<dbReference type="EMBL" id="CP039349">
    <property type="protein sequence ID" value="QCD93712.1"/>
    <property type="molecule type" value="Genomic_DNA"/>
</dbReference>
<dbReference type="Proteomes" id="UP000501690">
    <property type="component" value="Linkage Group LG5"/>
</dbReference>
<dbReference type="AlphaFoldDB" id="A0A4D6LXT9"/>
<keyword evidence="2" id="KW-1185">Reference proteome</keyword>
<reference evidence="1 2" key="1">
    <citation type="submission" date="2019-04" db="EMBL/GenBank/DDBJ databases">
        <title>An improved genome assembly and genetic linkage map for asparagus bean, Vigna unguiculata ssp. sesquipedialis.</title>
        <authorList>
            <person name="Xia Q."/>
            <person name="Zhang R."/>
            <person name="Dong Y."/>
        </authorList>
    </citation>
    <scope>NUCLEOTIDE SEQUENCE [LARGE SCALE GENOMIC DNA]</scope>
    <source>
        <tissue evidence="1">Leaf</tissue>
    </source>
</reference>
<name>A0A4D6LXT9_VIGUN</name>
<sequence>MAAADGAAPPSPARLDGGGAMAAMAATADVSQMDENEGADSWLRYYSENGDDGRLRCCHEMVRTWQSCGEGGAKEEDGGGGSARLLLCERRWWLLVVTTGTRGGAGKLAEEICNGGGMTELRSCGRSAVVAEATRSVVARVKKMRAVTVLMVREGCGNGGCCFRRVTVVAGKEMAAAAAMVGGREIRVRVSCVRWRR</sequence>
<protein>
    <submittedName>
        <fullName evidence="1">Uncharacterized protein</fullName>
    </submittedName>
</protein>
<gene>
    <name evidence="1" type="ORF">DEO72_LG5g1788</name>
</gene>